<dbReference type="KEGG" id="gac:GACE_0795"/>
<evidence type="ECO:0000259" key="8">
    <source>
        <dbReference type="PROSITE" id="PS51839"/>
    </source>
</evidence>
<dbReference type="InterPro" id="IPR036010">
    <property type="entry name" value="2Fe-2S_ferredoxin-like_sf"/>
</dbReference>
<dbReference type="InterPro" id="IPR019574">
    <property type="entry name" value="NADH_UbQ_OxRdtase_Gsu_4Fe4S-bd"/>
</dbReference>
<keyword evidence="4" id="KW-0408">Iron</keyword>
<dbReference type="Gene3D" id="3.10.20.740">
    <property type="match status" value="1"/>
</dbReference>
<dbReference type="STRING" id="565033.GACE_0795"/>
<accession>A0A0A7GCS5</accession>
<dbReference type="eggNOG" id="arCOG01492">
    <property type="taxonomic scope" value="Archaea"/>
</dbReference>
<dbReference type="HOGENOM" id="CLU_772944_0_0_2"/>
<feature type="domain" description="4Fe-4S ferredoxin-type" evidence="7">
    <location>
        <begin position="222"/>
        <end position="253"/>
    </location>
</feature>
<feature type="domain" description="4Fe-4S His(Cys)3-ligated-type" evidence="8">
    <location>
        <begin position="101"/>
        <end position="162"/>
    </location>
</feature>
<feature type="domain" description="2Fe-2S ferredoxin-type" evidence="6">
    <location>
        <begin position="2"/>
        <end position="101"/>
    </location>
</feature>
<dbReference type="GO" id="GO:0016491">
    <property type="term" value="F:oxidoreductase activity"/>
    <property type="evidence" value="ECO:0007669"/>
    <property type="project" value="InterPro"/>
</dbReference>
<keyword evidence="3" id="KW-0677">Repeat</keyword>
<evidence type="ECO:0000259" key="6">
    <source>
        <dbReference type="PROSITE" id="PS51085"/>
    </source>
</evidence>
<evidence type="ECO:0000256" key="4">
    <source>
        <dbReference type="ARBA" id="ARBA00023004"/>
    </source>
</evidence>
<sequence>MGEIRIRIDGREVSCESGKYLIEVALENGIYIPNLCHHPDVSPATLSEGVERVFRGGEVIEGKAGHYDGCGICVVEVNGKLVKSCEYVPQGGEEVVTDSDSLREERQRKLAEILASHPHVCITCEYRHGCDRIQCSFGNPVEERCCDLFPVCELRHLAEYVGVADHTPKYVFKDLPVVEEKLYRWNWNYCVNCTRCVRACQEIREAGALSFTVIDGGVLVGRTAESDTLSGCRFCGVCVEVCPTGTVRDLKGRQKNRWRESISAKMLAPLHEAIPLSEENVESVPEKAGVFRLFNESMEIVYIKGTENLKEELMNELGRAAFFDYVEDEMYTMKESEMIQEYLQKHGKMPPMNDEEDDLFDI</sequence>
<dbReference type="GO" id="GO:0051539">
    <property type="term" value="F:4 iron, 4 sulfur cluster binding"/>
    <property type="evidence" value="ECO:0007669"/>
    <property type="project" value="UniProtKB-KW"/>
</dbReference>
<evidence type="ECO:0000256" key="2">
    <source>
        <dbReference type="ARBA" id="ARBA00022723"/>
    </source>
</evidence>
<dbReference type="Pfam" id="PF13510">
    <property type="entry name" value="Fer2_4"/>
    <property type="match status" value="1"/>
</dbReference>
<dbReference type="EMBL" id="CP009552">
    <property type="protein sequence ID" value="AIY89845.1"/>
    <property type="molecule type" value="Genomic_DNA"/>
</dbReference>
<dbReference type="Proteomes" id="UP000030624">
    <property type="component" value="Chromosome"/>
</dbReference>
<dbReference type="Gene3D" id="3.30.70.20">
    <property type="match status" value="1"/>
</dbReference>
<dbReference type="PROSITE" id="PS51085">
    <property type="entry name" value="2FE2S_FER_2"/>
    <property type="match status" value="1"/>
</dbReference>
<evidence type="ECO:0000313" key="10">
    <source>
        <dbReference type="Proteomes" id="UP000030624"/>
    </source>
</evidence>
<protein>
    <submittedName>
        <fullName evidence="9">Putative dehydrogenase subunit</fullName>
    </submittedName>
</protein>
<dbReference type="GO" id="GO:0046872">
    <property type="term" value="F:metal ion binding"/>
    <property type="evidence" value="ECO:0007669"/>
    <property type="project" value="UniProtKB-KW"/>
</dbReference>
<keyword evidence="1" id="KW-0004">4Fe-4S</keyword>
<evidence type="ECO:0000256" key="1">
    <source>
        <dbReference type="ARBA" id="ARBA00022485"/>
    </source>
</evidence>
<evidence type="ECO:0000259" key="7">
    <source>
        <dbReference type="PROSITE" id="PS51379"/>
    </source>
</evidence>
<dbReference type="SUPFAM" id="SSF54862">
    <property type="entry name" value="4Fe-4S ferredoxins"/>
    <property type="match status" value="1"/>
</dbReference>
<dbReference type="InterPro" id="IPR017900">
    <property type="entry name" value="4Fe4S_Fe_S_CS"/>
</dbReference>
<gene>
    <name evidence="9" type="ORF">GACE_0795</name>
</gene>
<dbReference type="InterPro" id="IPR001041">
    <property type="entry name" value="2Fe-2S_ferredoxin-type"/>
</dbReference>
<reference evidence="9 10" key="1">
    <citation type="journal article" date="2015" name="Appl. Environ. Microbiol.">
        <title>The Geoglobus acetivorans genome: Fe(III) reduction, acetate utilization, autotrophic growth, and degradation of aromatic compounds in a hyperthermophilic archaeon.</title>
        <authorList>
            <person name="Mardanov A.V."/>
            <person name="Slododkina G.B."/>
            <person name="Slobodkin A.I."/>
            <person name="Beletsky A.V."/>
            <person name="Gavrilov S.N."/>
            <person name="Kublanov I.V."/>
            <person name="Bonch-Osmolovskaya E.A."/>
            <person name="Skryabin K.G."/>
            <person name="Ravin N.V."/>
        </authorList>
    </citation>
    <scope>NUCLEOTIDE SEQUENCE [LARGE SCALE GENOMIC DNA]</scope>
    <source>
        <strain evidence="9 10">SBH6</strain>
    </source>
</reference>
<dbReference type="InterPro" id="IPR017896">
    <property type="entry name" value="4Fe4S_Fe-S-bd"/>
</dbReference>
<dbReference type="FunFam" id="3.30.70.20:FF:000035">
    <property type="entry name" value="Iron hydrogenase 1"/>
    <property type="match status" value="1"/>
</dbReference>
<dbReference type="Pfam" id="PF13187">
    <property type="entry name" value="Fer4_9"/>
    <property type="match status" value="1"/>
</dbReference>
<dbReference type="SUPFAM" id="SSF54292">
    <property type="entry name" value="2Fe-2S ferredoxin-like"/>
    <property type="match status" value="1"/>
</dbReference>
<dbReference type="CDD" id="cd00207">
    <property type="entry name" value="fer2"/>
    <property type="match status" value="1"/>
</dbReference>
<dbReference type="PROSITE" id="PS00198">
    <property type="entry name" value="4FE4S_FER_1"/>
    <property type="match status" value="1"/>
</dbReference>
<keyword evidence="2" id="KW-0479">Metal-binding</keyword>
<evidence type="ECO:0000313" key="9">
    <source>
        <dbReference type="EMBL" id="AIY89845.1"/>
    </source>
</evidence>
<evidence type="ECO:0000256" key="3">
    <source>
        <dbReference type="ARBA" id="ARBA00022737"/>
    </source>
</evidence>
<dbReference type="PROSITE" id="PS51379">
    <property type="entry name" value="4FE4S_FER_2"/>
    <property type="match status" value="1"/>
</dbReference>
<keyword evidence="5" id="KW-0411">Iron-sulfur</keyword>
<organism evidence="9 10">
    <name type="scientific">Geoglobus acetivorans</name>
    <dbReference type="NCBI Taxonomy" id="565033"/>
    <lineage>
        <taxon>Archaea</taxon>
        <taxon>Methanobacteriati</taxon>
        <taxon>Methanobacteriota</taxon>
        <taxon>Archaeoglobi</taxon>
        <taxon>Archaeoglobales</taxon>
        <taxon>Archaeoglobaceae</taxon>
        <taxon>Geoglobus</taxon>
    </lineage>
</organism>
<dbReference type="PROSITE" id="PS51839">
    <property type="entry name" value="4FE4S_HC3"/>
    <property type="match status" value="1"/>
</dbReference>
<evidence type="ECO:0000256" key="5">
    <source>
        <dbReference type="ARBA" id="ARBA00023014"/>
    </source>
</evidence>
<dbReference type="AlphaFoldDB" id="A0A0A7GCS5"/>
<proteinExistence type="predicted"/>
<name>A0A0A7GCS5_GEOAI</name>